<protein>
    <submittedName>
        <fullName evidence="4">Peptidylprolyl isomerase</fullName>
        <ecNumber evidence="4">5.2.1.8</ecNumber>
    </submittedName>
</protein>
<evidence type="ECO:0000259" key="3">
    <source>
        <dbReference type="PROSITE" id="PS50198"/>
    </source>
</evidence>
<dbReference type="AlphaFoldDB" id="A0A9X3FBJ0"/>
<dbReference type="InterPro" id="IPR046357">
    <property type="entry name" value="PPIase_dom_sf"/>
</dbReference>
<dbReference type="PANTHER" id="PTHR47245:SF2">
    <property type="entry name" value="PEPTIDYL-PROLYL CIS-TRANS ISOMERASE HP_0175-RELATED"/>
    <property type="match status" value="1"/>
</dbReference>
<dbReference type="Gene3D" id="3.10.50.40">
    <property type="match status" value="2"/>
</dbReference>
<dbReference type="PROSITE" id="PS50198">
    <property type="entry name" value="PPIC_PPIASE_2"/>
    <property type="match status" value="2"/>
</dbReference>
<gene>
    <name evidence="4" type="ORF">OU798_05995</name>
</gene>
<dbReference type="Pfam" id="PF00639">
    <property type="entry name" value="Rotamase"/>
    <property type="match status" value="1"/>
</dbReference>
<dbReference type="SUPFAM" id="SSF54534">
    <property type="entry name" value="FKBP-like"/>
    <property type="match status" value="2"/>
</dbReference>
<dbReference type="InterPro" id="IPR000297">
    <property type="entry name" value="PPIase_PpiC"/>
</dbReference>
<dbReference type="Pfam" id="PF13616">
    <property type="entry name" value="Rotamase_3"/>
    <property type="match status" value="1"/>
</dbReference>
<evidence type="ECO:0000256" key="1">
    <source>
        <dbReference type="PROSITE-ProRule" id="PRU00278"/>
    </source>
</evidence>
<evidence type="ECO:0000256" key="2">
    <source>
        <dbReference type="SAM" id="SignalP"/>
    </source>
</evidence>
<dbReference type="Proteomes" id="UP001145087">
    <property type="component" value="Unassembled WGS sequence"/>
</dbReference>
<dbReference type="PANTHER" id="PTHR47245">
    <property type="entry name" value="PEPTIDYLPROLYL ISOMERASE"/>
    <property type="match status" value="1"/>
</dbReference>
<dbReference type="GO" id="GO:0003755">
    <property type="term" value="F:peptidyl-prolyl cis-trans isomerase activity"/>
    <property type="evidence" value="ECO:0007669"/>
    <property type="project" value="UniProtKB-KW"/>
</dbReference>
<sequence>MNRIFFLLFLLVVSASKLFAQNNDVIITIDGQEINKTEFEYIYKKNNTNLYNESDRKSPKEYLELFINFKLKVIEAENLKMDTSQSFITELAGYRKEIAAPYLTDVKYNDKLEHELYNRMLHEVHASHILLLVDKNASPNKDKEVLDKITSIREEILNGKDFGQAARDYSEDPSAQQNKGDLGYFSAFTMVAPFEDAAFSTPAGEISEPVKTSFGYHIIKVHDIRENKGEIQVAHIMKNIPQTATPEVKQKAKEEIDAIYQQLVDGADFAELAKKESQDKRSAVKGGEMPWFSAGRIVPEFSNAAFALQNTGNITKPVETAFGYHIIKKLNERPVPPFEKIKGEIVSKIKKDSERRTSSKKVFISKLKTEYNFQENKNGKQALNGMNIQNKQVIPELDLFTIDNTTYKTTDLSAYIQEKQIKSGPYLSKFDEWIDYEITKLEDSKLEAKYPEFRYLLNEYHDGILLFNISQEKIWNYAAEDSIGLLNFYEKNKNKYKWGERFKGCIITCESEEVREKAEDLFGAGMTNDEVAAHLNTEKEVITFENGAWEEARNHIVDYYVWNGSEPENFNSATTFIRGNKVGPEQKLLHEARGLYISEYQNYLEEQWIKELRAKYKVIINKKLLKTIEGV</sequence>
<dbReference type="EMBL" id="JAPOHD010000012">
    <property type="protein sequence ID" value="MCY1719885.1"/>
    <property type="molecule type" value="Genomic_DNA"/>
</dbReference>
<feature type="signal peptide" evidence="2">
    <location>
        <begin position="1"/>
        <end position="20"/>
    </location>
</feature>
<dbReference type="EC" id="5.2.1.8" evidence="4"/>
<keyword evidence="2" id="KW-0732">Signal</keyword>
<evidence type="ECO:0000313" key="5">
    <source>
        <dbReference type="Proteomes" id="UP001145087"/>
    </source>
</evidence>
<organism evidence="4 5">
    <name type="scientific">Draconibacterium aestuarii</name>
    <dbReference type="NCBI Taxonomy" id="2998507"/>
    <lineage>
        <taxon>Bacteria</taxon>
        <taxon>Pseudomonadati</taxon>
        <taxon>Bacteroidota</taxon>
        <taxon>Bacteroidia</taxon>
        <taxon>Marinilabiliales</taxon>
        <taxon>Prolixibacteraceae</taxon>
        <taxon>Draconibacterium</taxon>
    </lineage>
</organism>
<feature type="domain" description="PpiC" evidence="3">
    <location>
        <begin position="121"/>
        <end position="223"/>
    </location>
</feature>
<keyword evidence="1 4" id="KW-0413">Isomerase</keyword>
<keyword evidence="1" id="KW-0697">Rotamase</keyword>
<proteinExistence type="predicted"/>
<dbReference type="RefSeq" id="WP_343332218.1">
    <property type="nucleotide sequence ID" value="NZ_JAPOHD010000012.1"/>
</dbReference>
<comment type="caution">
    <text evidence="4">The sequence shown here is derived from an EMBL/GenBank/DDBJ whole genome shotgun (WGS) entry which is preliminary data.</text>
</comment>
<feature type="chain" id="PRO_5040858890" evidence="2">
    <location>
        <begin position="21"/>
        <end position="631"/>
    </location>
</feature>
<dbReference type="InterPro" id="IPR050245">
    <property type="entry name" value="PrsA_foldase"/>
</dbReference>
<reference evidence="4" key="1">
    <citation type="submission" date="2022-11" db="EMBL/GenBank/DDBJ databases">
        <title>Marilongibacter aestuarii gen. nov., sp. nov., isolated from tidal flat sediment.</title>
        <authorList>
            <person name="Jiayan W."/>
        </authorList>
    </citation>
    <scope>NUCLEOTIDE SEQUENCE</scope>
    <source>
        <strain evidence="4">Z1-6</strain>
    </source>
</reference>
<feature type="domain" description="PpiC" evidence="3">
    <location>
        <begin position="228"/>
        <end position="331"/>
    </location>
</feature>
<keyword evidence="5" id="KW-1185">Reference proteome</keyword>
<accession>A0A9X3FBJ0</accession>
<evidence type="ECO:0000313" key="4">
    <source>
        <dbReference type="EMBL" id="MCY1719885.1"/>
    </source>
</evidence>
<name>A0A9X3FBJ0_9BACT</name>